<dbReference type="InterPro" id="IPR009370">
    <property type="entry name" value="YutD-like"/>
</dbReference>
<protein>
    <submittedName>
        <fullName evidence="7">Putative NagD family phosphatase</fullName>
        <ecNumber evidence="7">3.-.-.-</ecNumber>
    </submittedName>
</protein>
<evidence type="ECO:0000256" key="4">
    <source>
        <dbReference type="ARBA" id="ARBA00022801"/>
    </source>
</evidence>
<dbReference type="InterPro" id="IPR036412">
    <property type="entry name" value="HAD-like_sf"/>
</dbReference>
<keyword evidence="4 7" id="KW-0378">Hydrolase</keyword>
<dbReference type="PANTHER" id="PTHR19288:SF46">
    <property type="entry name" value="HALOACID DEHALOGENASE-LIKE HYDROLASE DOMAIN-CONTAINING PROTEIN 2"/>
    <property type="match status" value="1"/>
</dbReference>
<feature type="compositionally biased region" description="Basic residues" evidence="6">
    <location>
        <begin position="137"/>
        <end position="163"/>
    </location>
</feature>
<proteinExistence type="inferred from homology"/>
<dbReference type="InterPro" id="IPR006354">
    <property type="entry name" value="HAD-SF_hydro_IIA_hyp1"/>
</dbReference>
<keyword evidence="8" id="KW-1185">Reference proteome</keyword>
<dbReference type="NCBIfam" id="TIGR01460">
    <property type="entry name" value="HAD-SF-IIA"/>
    <property type="match status" value="1"/>
</dbReference>
<dbReference type="Pfam" id="PF06265">
    <property type="entry name" value="YutD-like"/>
    <property type="match status" value="1"/>
</dbReference>
<reference evidence="7 8" key="1">
    <citation type="submission" date="2014-08" db="EMBL/GenBank/DDBJ databases">
        <title>Genome sequence of Tetragenococcus muriaticus.</title>
        <authorList>
            <person name="Chuea-nongthon C."/>
            <person name="Rodtong S."/>
            <person name="Yongsawatdigul J."/>
            <person name="Steele J.L."/>
            <person name="Liu X.-y."/>
            <person name="Speers J."/>
            <person name="Glasner J.D."/>
            <person name="Neeno-Eckwall E.C."/>
        </authorList>
    </citation>
    <scope>NUCLEOTIDE SEQUENCE [LARGE SCALE GENOMIC DNA]</scope>
    <source>
        <strain evidence="7 8">3MR10-3</strain>
    </source>
</reference>
<sequence length="459" mass="52359">MTKDKENITEEVTAVLSEIVEDSEKEKPQKGKEVFPINETEFILDNRRYQLVVNYREGFDAQKLGERYSDVLAKYDYIVGDWGFEQLRLKGFFASKNRKSSPDQKINMLEDYLYEYCNFGCAYFVIACVERPNEKTGRRRKKPHNKKNKQTQQVTRKKKKHKSKEQISQRLNKEKSKKHDLAIKRLQKRDQRICYSKERGLIRMKYSGYLIDMDGTIYLGSEPIPAGKRFVDRLQEKEIPFLFVTNNTTKSPASVQNRLANEFDIHVESKLIYTASLATIDYMKDDAKGKKVYVIGEAGLIDLILDAGFVWEEEKPDYVVVGLDSEVTYEKFTIATLAIQKGATFIGTNSDKNLPNERGLVPGAGALISLLETATQTEPIYVGKPEAVIMEKALDRIGLSKDEVLMVGDNYETDIRSGINNDIDTLLVLSGFTPKSAVPSLPVAPTYVIDSLDEWDFDK</sequence>
<evidence type="ECO:0000313" key="7">
    <source>
        <dbReference type="EMBL" id="KFN92221.1"/>
    </source>
</evidence>
<evidence type="ECO:0000256" key="2">
    <source>
        <dbReference type="ARBA" id="ARBA00006696"/>
    </source>
</evidence>
<dbReference type="InterPro" id="IPR006357">
    <property type="entry name" value="HAD-SF_hydro_IIA"/>
</dbReference>
<dbReference type="AlphaFoldDB" id="A0A091C2Y5"/>
<dbReference type="PATRIC" id="fig|1302648.3.peg.545"/>
<dbReference type="EC" id="3.-.-.-" evidence="7"/>
<dbReference type="EMBL" id="JPVT01000057">
    <property type="protein sequence ID" value="KFN92221.1"/>
    <property type="molecule type" value="Genomic_DNA"/>
</dbReference>
<evidence type="ECO:0000256" key="5">
    <source>
        <dbReference type="ARBA" id="ARBA00022842"/>
    </source>
</evidence>
<dbReference type="FunFam" id="3.40.50.1000:FF:000053">
    <property type="entry name" value="TIGR01457 family HAD hydrolase"/>
    <property type="match status" value="1"/>
</dbReference>
<organism evidence="7 8">
    <name type="scientific">Tetragenococcus muriaticus 3MR10-3</name>
    <dbReference type="NCBI Taxonomy" id="1302648"/>
    <lineage>
        <taxon>Bacteria</taxon>
        <taxon>Bacillati</taxon>
        <taxon>Bacillota</taxon>
        <taxon>Bacilli</taxon>
        <taxon>Lactobacillales</taxon>
        <taxon>Enterococcaceae</taxon>
        <taxon>Tetragenococcus</taxon>
    </lineage>
</organism>
<evidence type="ECO:0000256" key="3">
    <source>
        <dbReference type="ARBA" id="ARBA00022723"/>
    </source>
</evidence>
<feature type="region of interest" description="Disordered" evidence="6">
    <location>
        <begin position="135"/>
        <end position="178"/>
    </location>
</feature>
<dbReference type="SFLD" id="SFLDS00003">
    <property type="entry name" value="Haloacid_Dehalogenase"/>
    <property type="match status" value="1"/>
</dbReference>
<dbReference type="SUPFAM" id="SSF56784">
    <property type="entry name" value="HAD-like"/>
    <property type="match status" value="1"/>
</dbReference>
<dbReference type="Gene3D" id="3.40.50.1000">
    <property type="entry name" value="HAD superfamily/HAD-like"/>
    <property type="match status" value="2"/>
</dbReference>
<dbReference type="SFLD" id="SFLDG01139">
    <property type="entry name" value="C2.A:_Pyridoxal_Phosphate_Phos"/>
    <property type="match status" value="1"/>
</dbReference>
<evidence type="ECO:0000256" key="6">
    <source>
        <dbReference type="SAM" id="MobiDB-lite"/>
    </source>
</evidence>
<feature type="compositionally biased region" description="Basic and acidic residues" evidence="6">
    <location>
        <begin position="164"/>
        <end position="178"/>
    </location>
</feature>
<comment type="caution">
    <text evidence="7">The sequence shown here is derived from an EMBL/GenBank/DDBJ whole genome shotgun (WGS) entry which is preliminary data.</text>
</comment>
<dbReference type="GO" id="GO:0005737">
    <property type="term" value="C:cytoplasm"/>
    <property type="evidence" value="ECO:0007669"/>
    <property type="project" value="TreeGrafter"/>
</dbReference>
<dbReference type="InterPro" id="IPR038141">
    <property type="entry name" value="YutD-like_sf"/>
</dbReference>
<comment type="cofactor">
    <cofactor evidence="1">
        <name>Mg(2+)</name>
        <dbReference type="ChEBI" id="CHEBI:18420"/>
    </cofactor>
</comment>
<comment type="similarity">
    <text evidence="2">Belongs to the HAD-like hydrolase superfamily. NagD family.</text>
</comment>
<evidence type="ECO:0000313" key="8">
    <source>
        <dbReference type="Proteomes" id="UP000029381"/>
    </source>
</evidence>
<accession>A0A091C2Y5</accession>
<dbReference type="Pfam" id="PF13242">
    <property type="entry name" value="Hydrolase_like"/>
    <property type="match status" value="1"/>
</dbReference>
<dbReference type="PANTHER" id="PTHR19288">
    <property type="entry name" value="4-NITROPHENYLPHOSPHATASE-RELATED"/>
    <property type="match status" value="1"/>
</dbReference>
<dbReference type="NCBIfam" id="TIGR01457">
    <property type="entry name" value="HAD-SF-IIA-hyp2"/>
    <property type="match status" value="1"/>
</dbReference>
<dbReference type="GO" id="GO:0016791">
    <property type="term" value="F:phosphatase activity"/>
    <property type="evidence" value="ECO:0007669"/>
    <property type="project" value="TreeGrafter"/>
</dbReference>
<dbReference type="GO" id="GO:0046872">
    <property type="term" value="F:metal ion binding"/>
    <property type="evidence" value="ECO:0007669"/>
    <property type="project" value="UniProtKB-KW"/>
</dbReference>
<dbReference type="InterPro" id="IPR023214">
    <property type="entry name" value="HAD_sf"/>
</dbReference>
<keyword evidence="3" id="KW-0479">Metal-binding</keyword>
<keyword evidence="5" id="KW-0460">Magnesium</keyword>
<dbReference type="Pfam" id="PF13344">
    <property type="entry name" value="Hydrolase_6"/>
    <property type="match status" value="1"/>
</dbReference>
<gene>
    <name evidence="7" type="ORF">TMU3MR103_0559</name>
</gene>
<evidence type="ECO:0000256" key="1">
    <source>
        <dbReference type="ARBA" id="ARBA00001946"/>
    </source>
</evidence>
<dbReference type="Proteomes" id="UP000029381">
    <property type="component" value="Unassembled WGS sequence"/>
</dbReference>
<dbReference type="CDD" id="cd07530">
    <property type="entry name" value="HAD_Pase_UmpH-like"/>
    <property type="match status" value="1"/>
</dbReference>
<name>A0A091C2Y5_9ENTE</name>
<dbReference type="Gene3D" id="3.50.4.20">
    <property type="match status" value="1"/>
</dbReference>